<dbReference type="SUPFAM" id="SSF51004">
    <property type="entry name" value="C-terminal (heme d1) domain of cytochrome cd1-nitrite reductase"/>
    <property type="match status" value="1"/>
</dbReference>
<evidence type="ECO:0000313" key="1">
    <source>
        <dbReference type="EMBL" id="MPM60732.1"/>
    </source>
</evidence>
<dbReference type="InterPro" id="IPR015943">
    <property type="entry name" value="WD40/YVTN_repeat-like_dom_sf"/>
</dbReference>
<dbReference type="PANTHER" id="PTHR47197">
    <property type="entry name" value="PROTEIN NIRF"/>
    <property type="match status" value="1"/>
</dbReference>
<dbReference type="InterPro" id="IPR011964">
    <property type="entry name" value="YVTN_b-propeller_repeat"/>
</dbReference>
<protein>
    <recommendedName>
        <fullName evidence="2">YncE family protein</fullName>
    </recommendedName>
</protein>
<evidence type="ECO:0008006" key="2">
    <source>
        <dbReference type="Google" id="ProtNLM"/>
    </source>
</evidence>
<dbReference type="NCBIfam" id="TIGR02276">
    <property type="entry name" value="beta_rpt_yvtn"/>
    <property type="match status" value="1"/>
</dbReference>
<reference evidence="1" key="1">
    <citation type="submission" date="2019-08" db="EMBL/GenBank/DDBJ databases">
        <authorList>
            <person name="Kucharzyk K."/>
            <person name="Murdoch R.W."/>
            <person name="Higgins S."/>
            <person name="Loffler F."/>
        </authorList>
    </citation>
    <scope>NUCLEOTIDE SEQUENCE</scope>
</reference>
<comment type="caution">
    <text evidence="1">The sequence shown here is derived from an EMBL/GenBank/DDBJ whole genome shotgun (WGS) entry which is preliminary data.</text>
</comment>
<dbReference type="Gene3D" id="2.130.10.10">
    <property type="entry name" value="YVTN repeat-like/Quinoprotein amine dehydrogenase"/>
    <property type="match status" value="1"/>
</dbReference>
<dbReference type="PANTHER" id="PTHR47197:SF3">
    <property type="entry name" value="DIHYDRO-HEME D1 DEHYDROGENASE"/>
    <property type="match status" value="1"/>
</dbReference>
<organism evidence="1">
    <name type="scientific">bioreactor metagenome</name>
    <dbReference type="NCBI Taxonomy" id="1076179"/>
    <lineage>
        <taxon>unclassified sequences</taxon>
        <taxon>metagenomes</taxon>
        <taxon>ecological metagenomes</taxon>
    </lineage>
</organism>
<dbReference type="InterPro" id="IPR051200">
    <property type="entry name" value="Host-pathogen_enzymatic-act"/>
</dbReference>
<sequence>MENTIPLTGVNRGRIGPHGIWIHDKLLFTSNCYDDSISIVSLENVMVETLYLGSNCRDICVLGNHAYIICGDSNNIVSFDITRREVVELIPCGNSPHSIDCCSKNNEIVVANINSDSITLFDALYGSNIYSIDVGPYPTKAIITLDGNYILVCESNMGYGGRGSVSMISTKTRKVIHRVPVGSCPFDMCCDEKYCYVTNYGEGSISIIDIYNHEEIKRIRIGGMPRGILSDNKHIFVGDSYNNLLVKIDKNTESKKIIPINGEPTGMILG</sequence>
<dbReference type="EMBL" id="VSSQ01017954">
    <property type="protein sequence ID" value="MPM60732.1"/>
    <property type="molecule type" value="Genomic_DNA"/>
</dbReference>
<gene>
    <name evidence="1" type="ORF">SDC9_107584</name>
</gene>
<name>A0A645B5N8_9ZZZZ</name>
<dbReference type="AlphaFoldDB" id="A0A645B5N8"/>
<accession>A0A645B5N8</accession>
<dbReference type="InterPro" id="IPR011048">
    <property type="entry name" value="Haem_d1_sf"/>
</dbReference>
<proteinExistence type="predicted"/>